<organism evidence="2 3">
    <name type="scientific">Anaerococcus murdochii</name>
    <dbReference type="NCBI Taxonomy" id="411577"/>
    <lineage>
        <taxon>Bacteria</taxon>
        <taxon>Bacillati</taxon>
        <taxon>Bacillota</taxon>
        <taxon>Tissierellia</taxon>
        <taxon>Tissierellales</taxon>
        <taxon>Peptoniphilaceae</taxon>
        <taxon>Anaerococcus</taxon>
    </lineage>
</organism>
<dbReference type="EMBL" id="JAIPME010000002">
    <property type="protein sequence ID" value="MBZ2386681.1"/>
    <property type="molecule type" value="Genomic_DNA"/>
</dbReference>
<comment type="caution">
    <text evidence="2">The sequence shown here is derived from an EMBL/GenBank/DDBJ whole genome shotgun (WGS) entry which is preliminary data.</text>
</comment>
<name>A0ABS7SYX1_9FIRM</name>
<evidence type="ECO:0000313" key="2">
    <source>
        <dbReference type="EMBL" id="MBZ2386681.1"/>
    </source>
</evidence>
<gene>
    <name evidence="2" type="ORF">K8P03_05130</name>
</gene>
<accession>A0ABS7SYX1</accession>
<dbReference type="RefSeq" id="WP_223418999.1">
    <property type="nucleotide sequence ID" value="NZ_JAIPME010000002.1"/>
</dbReference>
<evidence type="ECO:0000256" key="1">
    <source>
        <dbReference type="SAM" id="MobiDB-lite"/>
    </source>
</evidence>
<feature type="compositionally biased region" description="Basic and acidic residues" evidence="1">
    <location>
        <begin position="106"/>
        <end position="117"/>
    </location>
</feature>
<sequence>MDVKLVDNAVELVKQREGILNSIQDKYITAIVNGVIEELERVHHIKADMNRMDVFMFVVDLSAYRYSNRDSLEGLPKNLEFRLKNLYLQKVHDVRPTGVYDDKDELDSGNKSNKEDSQTGINRVIKEIEEECRSRCK</sequence>
<protein>
    <recommendedName>
        <fullName evidence="4">Phage protein</fullName>
    </recommendedName>
</protein>
<proteinExistence type="predicted"/>
<evidence type="ECO:0008006" key="4">
    <source>
        <dbReference type="Google" id="ProtNLM"/>
    </source>
</evidence>
<evidence type="ECO:0000313" key="3">
    <source>
        <dbReference type="Proteomes" id="UP000734271"/>
    </source>
</evidence>
<dbReference type="Proteomes" id="UP000734271">
    <property type="component" value="Unassembled WGS sequence"/>
</dbReference>
<feature type="region of interest" description="Disordered" evidence="1">
    <location>
        <begin position="98"/>
        <end position="121"/>
    </location>
</feature>
<keyword evidence="3" id="KW-1185">Reference proteome</keyword>
<reference evidence="2 3" key="1">
    <citation type="submission" date="2021-08" db="EMBL/GenBank/DDBJ databases">
        <title>FDA dAtabase for Regulatory Grade micrObial Sequences (FDA-ARGOS): Supporting development and validation of Infectious Disease Dx tests.</title>
        <authorList>
            <person name="Sproer C."/>
            <person name="Gronow S."/>
            <person name="Severitt S."/>
            <person name="Schroder I."/>
            <person name="Tallon L."/>
            <person name="Sadzewicz L."/>
            <person name="Zhao X."/>
            <person name="Boylan J."/>
            <person name="Ott S."/>
            <person name="Bowen H."/>
            <person name="Vavikolanu K."/>
            <person name="Hazen T."/>
            <person name="Aluvathingal J."/>
            <person name="Nadendla S."/>
            <person name="Lowell S."/>
            <person name="Myers T."/>
            <person name="Yan Y."/>
            <person name="Sichtig H."/>
        </authorList>
    </citation>
    <scope>NUCLEOTIDE SEQUENCE [LARGE SCALE GENOMIC DNA]</scope>
    <source>
        <strain evidence="2 3">FDAARGOS_1460</strain>
    </source>
</reference>